<feature type="domain" description="Carbohydrate kinase PfkB" evidence="12">
    <location>
        <begin position="18"/>
        <end position="316"/>
    </location>
</feature>
<evidence type="ECO:0000256" key="4">
    <source>
        <dbReference type="ARBA" id="ARBA00022695"/>
    </source>
</evidence>
<keyword evidence="15" id="KW-1185">Reference proteome</keyword>
<dbReference type="PANTHER" id="PTHR46969">
    <property type="entry name" value="BIFUNCTIONAL PROTEIN HLDE"/>
    <property type="match status" value="1"/>
</dbReference>
<dbReference type="EC" id="2.7.7.70" evidence="11"/>
<comment type="similarity">
    <text evidence="11">In the C-terminal section; belongs to the cytidylyltransferase family.</text>
</comment>
<dbReference type="NCBIfam" id="TIGR00125">
    <property type="entry name" value="cyt_tran_rel"/>
    <property type="match status" value="1"/>
</dbReference>
<accession>A0A0C2HLA7</accession>
<evidence type="ECO:0000256" key="10">
    <source>
        <dbReference type="ARBA" id="ARBA00047428"/>
    </source>
</evidence>
<evidence type="ECO:0000256" key="9">
    <source>
        <dbReference type="ARBA" id="ARBA00023277"/>
    </source>
</evidence>
<evidence type="ECO:0000313" key="15">
    <source>
        <dbReference type="Proteomes" id="UP000035068"/>
    </source>
</evidence>
<dbReference type="Proteomes" id="UP000035068">
    <property type="component" value="Unassembled WGS sequence"/>
</dbReference>
<dbReference type="InterPro" id="IPR011914">
    <property type="entry name" value="RfaE_dom_II"/>
</dbReference>
<gene>
    <name evidence="11" type="primary">hldE</name>
    <name evidence="14" type="ORF">GFER_14340</name>
</gene>
<protein>
    <recommendedName>
        <fullName evidence="11">Bifunctional protein HldE</fullName>
    </recommendedName>
    <domain>
        <recommendedName>
            <fullName evidence="11">D-beta-D-heptose 7-phosphate kinase</fullName>
            <ecNumber evidence="11">2.7.1.167</ecNumber>
        </recommendedName>
        <alternativeName>
            <fullName evidence="11">D-beta-D-heptose 7-phosphotransferase</fullName>
        </alternativeName>
        <alternativeName>
            <fullName evidence="11">D-glycero-beta-D-manno-heptose-7-phosphate kinase</fullName>
        </alternativeName>
    </domain>
    <domain>
        <recommendedName>
            <fullName evidence="11">D-beta-D-heptose 1-phosphate adenylyltransferase</fullName>
            <ecNumber evidence="11">2.7.7.70</ecNumber>
        </recommendedName>
        <alternativeName>
            <fullName evidence="11">D-glycero-beta-D-manno-heptose 1-phosphate adenylyltransferase</fullName>
        </alternativeName>
    </domain>
</protein>
<keyword evidence="5 11" id="KW-0547">Nucleotide-binding</keyword>
<dbReference type="Gene3D" id="3.40.1190.20">
    <property type="match status" value="1"/>
</dbReference>
<keyword evidence="3 11" id="KW-0808">Transferase</keyword>
<feature type="active site" evidence="11">
    <location>
        <position position="275"/>
    </location>
</feature>
<comment type="subunit">
    <text evidence="11">Homodimer.</text>
</comment>
<dbReference type="GO" id="GO:0033786">
    <property type="term" value="F:heptose-1-phosphate adenylyltransferase activity"/>
    <property type="evidence" value="ECO:0007669"/>
    <property type="project" value="UniProtKB-UniRule"/>
</dbReference>
<dbReference type="UniPathway" id="UPA00356">
    <property type="reaction ID" value="UER00437"/>
</dbReference>
<evidence type="ECO:0000256" key="8">
    <source>
        <dbReference type="ARBA" id="ARBA00023268"/>
    </source>
</evidence>
<comment type="function">
    <text evidence="1 11">Catalyzes the phosphorylation of D-glycero-D-manno-heptose 7-phosphate at the C-1 position to selectively form D-glycero-beta-D-manno-heptose-1,7-bisphosphate.</text>
</comment>
<dbReference type="HAMAP" id="MF_01603">
    <property type="entry name" value="HldE"/>
    <property type="match status" value="1"/>
</dbReference>
<dbReference type="GO" id="GO:0005829">
    <property type="term" value="C:cytosol"/>
    <property type="evidence" value="ECO:0007669"/>
    <property type="project" value="TreeGrafter"/>
</dbReference>
<dbReference type="InterPro" id="IPR023030">
    <property type="entry name" value="Bifunc_HldE"/>
</dbReference>
<dbReference type="CDD" id="cd01172">
    <property type="entry name" value="RfaE_like"/>
    <property type="match status" value="1"/>
</dbReference>
<comment type="catalytic activity">
    <reaction evidence="10 11">
        <text>D-glycero-beta-D-manno-heptose 1-phosphate + ATP + H(+) = ADP-D-glycero-beta-D-manno-heptose + diphosphate</text>
        <dbReference type="Rhea" id="RHEA:27465"/>
        <dbReference type="ChEBI" id="CHEBI:15378"/>
        <dbReference type="ChEBI" id="CHEBI:30616"/>
        <dbReference type="ChEBI" id="CHEBI:33019"/>
        <dbReference type="ChEBI" id="CHEBI:59967"/>
        <dbReference type="ChEBI" id="CHEBI:61593"/>
        <dbReference type="EC" id="2.7.7.70"/>
    </reaction>
</comment>
<organism evidence="14 15">
    <name type="scientific">Geoalkalibacter ferrihydriticus DSM 17813</name>
    <dbReference type="NCBI Taxonomy" id="1121915"/>
    <lineage>
        <taxon>Bacteria</taxon>
        <taxon>Pseudomonadati</taxon>
        <taxon>Thermodesulfobacteriota</taxon>
        <taxon>Desulfuromonadia</taxon>
        <taxon>Desulfuromonadales</taxon>
        <taxon>Geoalkalibacteraceae</taxon>
        <taxon>Geoalkalibacter</taxon>
    </lineage>
</organism>
<dbReference type="AlphaFoldDB" id="A0A0C2HLA7"/>
<feature type="domain" description="Cytidyltransferase-like" evidence="13">
    <location>
        <begin position="356"/>
        <end position="461"/>
    </location>
</feature>
<dbReference type="RefSeq" id="WP_040100545.1">
    <property type="nucleotide sequence ID" value="NZ_JWJD01000007.1"/>
</dbReference>
<dbReference type="GO" id="GO:0033785">
    <property type="term" value="F:heptose 7-phosphate kinase activity"/>
    <property type="evidence" value="ECO:0007669"/>
    <property type="project" value="UniProtKB-UniRule"/>
</dbReference>
<evidence type="ECO:0000259" key="12">
    <source>
        <dbReference type="Pfam" id="PF00294"/>
    </source>
</evidence>
<dbReference type="Pfam" id="PF00294">
    <property type="entry name" value="PfkB"/>
    <property type="match status" value="1"/>
</dbReference>
<dbReference type="Pfam" id="PF01467">
    <property type="entry name" value="CTP_transf_like"/>
    <property type="match status" value="1"/>
</dbReference>
<evidence type="ECO:0000256" key="7">
    <source>
        <dbReference type="ARBA" id="ARBA00022840"/>
    </source>
</evidence>
<keyword evidence="4 11" id="KW-0548">Nucleotidyltransferase</keyword>
<dbReference type="Gene3D" id="3.40.50.620">
    <property type="entry name" value="HUPs"/>
    <property type="match status" value="1"/>
</dbReference>
<evidence type="ECO:0000256" key="5">
    <source>
        <dbReference type="ARBA" id="ARBA00022741"/>
    </source>
</evidence>
<comment type="caution">
    <text evidence="14">The sequence shown here is derived from an EMBL/GenBank/DDBJ whole genome shotgun (WGS) entry which is preliminary data.</text>
</comment>
<dbReference type="InterPro" id="IPR014729">
    <property type="entry name" value="Rossmann-like_a/b/a_fold"/>
</dbReference>
<feature type="region of interest" description="Ribokinase" evidence="11">
    <location>
        <begin position="1"/>
        <end position="328"/>
    </location>
</feature>
<comment type="catalytic activity">
    <reaction evidence="11">
        <text>D-glycero-beta-D-manno-heptose 7-phosphate + ATP = D-glycero-beta-D-manno-heptose 1,7-bisphosphate + ADP + H(+)</text>
        <dbReference type="Rhea" id="RHEA:27473"/>
        <dbReference type="ChEBI" id="CHEBI:15378"/>
        <dbReference type="ChEBI" id="CHEBI:30616"/>
        <dbReference type="ChEBI" id="CHEBI:60204"/>
        <dbReference type="ChEBI" id="CHEBI:60208"/>
        <dbReference type="ChEBI" id="CHEBI:456216"/>
        <dbReference type="EC" id="2.7.1.167"/>
    </reaction>
</comment>
<evidence type="ECO:0000256" key="11">
    <source>
        <dbReference type="HAMAP-Rule" id="MF_01603"/>
    </source>
</evidence>
<evidence type="ECO:0000256" key="3">
    <source>
        <dbReference type="ARBA" id="ARBA00022679"/>
    </source>
</evidence>
<dbReference type="NCBIfam" id="TIGR02198">
    <property type="entry name" value="rfaE_dom_I"/>
    <property type="match status" value="1"/>
</dbReference>
<dbReference type="InterPro" id="IPR011611">
    <property type="entry name" value="PfkB_dom"/>
</dbReference>
<dbReference type="PANTHER" id="PTHR46969:SF1">
    <property type="entry name" value="BIFUNCTIONAL PROTEIN HLDE"/>
    <property type="match status" value="1"/>
</dbReference>
<proteinExistence type="inferred from homology"/>
<dbReference type="FunFam" id="3.40.1190.20:FF:000002">
    <property type="entry name" value="Bifunctional protein HldE"/>
    <property type="match status" value="1"/>
</dbReference>
<comment type="pathway">
    <text evidence="11">Nucleotide-sugar biosynthesis; ADP-L-glycero-beta-D-manno-heptose biosynthesis; ADP-L-glycero-beta-D-manno-heptose from D-glycero-beta-D-manno-heptose 7-phosphate: step 3/4.</text>
</comment>
<reference evidence="14 15" key="1">
    <citation type="submission" date="2014-12" db="EMBL/GenBank/DDBJ databases">
        <title>Genomes of Geoalkalibacter ferrihydriticus and Geoalkalibacter subterraneus, two haloalkaliphilic metal-reducing members of the Geobacteraceae.</title>
        <authorList>
            <person name="Badalamenti J.P."/>
            <person name="Torres C.I."/>
            <person name="Krajmalnik-Brown R."/>
            <person name="Bond D.R."/>
        </authorList>
    </citation>
    <scope>NUCLEOTIDE SEQUENCE [LARGE SCALE GENOMIC DNA]</scope>
    <source>
        <strain evidence="14 15">DSM 17813</strain>
    </source>
</reference>
<feature type="region of interest" description="Cytidylyltransferase" evidence="11">
    <location>
        <begin position="356"/>
        <end position="490"/>
    </location>
</feature>
<dbReference type="NCBIfam" id="TIGR02199">
    <property type="entry name" value="rfaE_dom_II"/>
    <property type="match status" value="1"/>
</dbReference>
<keyword evidence="8 11" id="KW-0511">Multifunctional enzyme</keyword>
<dbReference type="GO" id="GO:0097171">
    <property type="term" value="P:ADP-L-glycero-beta-D-manno-heptose biosynthetic process"/>
    <property type="evidence" value="ECO:0007669"/>
    <property type="project" value="UniProtKB-UniPathway"/>
</dbReference>
<comment type="pathway">
    <text evidence="11">Nucleotide-sugar biosynthesis; ADP-L-glycero-beta-D-manno-heptose biosynthesis; ADP-L-glycero-beta-D-manno-heptose from D-glycero-beta-D-manno-heptose 7-phosphate: step 1/4.</text>
</comment>
<dbReference type="SUPFAM" id="SSF53613">
    <property type="entry name" value="Ribokinase-like"/>
    <property type="match status" value="1"/>
</dbReference>
<dbReference type="InterPro" id="IPR004821">
    <property type="entry name" value="Cyt_trans-like"/>
</dbReference>
<dbReference type="EC" id="2.7.1.167" evidence="11"/>
<dbReference type="GO" id="GO:0005524">
    <property type="term" value="F:ATP binding"/>
    <property type="evidence" value="ECO:0007669"/>
    <property type="project" value="UniProtKB-UniRule"/>
</dbReference>
<evidence type="ECO:0000313" key="14">
    <source>
        <dbReference type="EMBL" id="KIH75775.1"/>
    </source>
</evidence>
<dbReference type="InterPro" id="IPR029056">
    <property type="entry name" value="Ribokinase-like"/>
</dbReference>
<name>A0A0C2HLA7_9BACT</name>
<keyword evidence="6 11" id="KW-0418">Kinase</keyword>
<comment type="similarity">
    <text evidence="11">In the N-terminal section; belongs to the carbohydrate kinase PfkB family.</text>
</comment>
<dbReference type="GO" id="GO:0016773">
    <property type="term" value="F:phosphotransferase activity, alcohol group as acceptor"/>
    <property type="evidence" value="ECO:0007669"/>
    <property type="project" value="InterPro"/>
</dbReference>
<dbReference type="SUPFAM" id="SSF52374">
    <property type="entry name" value="Nucleotidylyl transferase"/>
    <property type="match status" value="1"/>
</dbReference>
<evidence type="ECO:0000256" key="2">
    <source>
        <dbReference type="ARBA" id="ARBA00003753"/>
    </source>
</evidence>
<keyword evidence="9 11" id="KW-0119">Carbohydrate metabolism</keyword>
<feature type="binding site" evidence="11">
    <location>
        <begin position="205"/>
        <end position="208"/>
    </location>
    <ligand>
        <name>ATP</name>
        <dbReference type="ChEBI" id="CHEBI:30616"/>
    </ligand>
</feature>
<evidence type="ECO:0000256" key="6">
    <source>
        <dbReference type="ARBA" id="ARBA00022777"/>
    </source>
</evidence>
<evidence type="ECO:0000259" key="13">
    <source>
        <dbReference type="Pfam" id="PF01467"/>
    </source>
</evidence>
<keyword evidence="7 11" id="KW-0067">ATP-binding</keyword>
<evidence type="ECO:0000256" key="1">
    <source>
        <dbReference type="ARBA" id="ARBA00002319"/>
    </source>
</evidence>
<comment type="function">
    <text evidence="2 11">Catalyzes the ADP transfer from ATP to D-glycero-beta-D-manno-heptose 1-phosphate, yielding ADP-D-glycero-beta-D-manno-heptose.</text>
</comment>
<dbReference type="EMBL" id="JWJD01000007">
    <property type="protein sequence ID" value="KIH75775.1"/>
    <property type="molecule type" value="Genomic_DNA"/>
</dbReference>
<dbReference type="InterPro" id="IPR011913">
    <property type="entry name" value="RfaE_dom_I"/>
</dbReference>
<sequence>MDRMEIESFLARLKGLKALVIGDLMLDEYVWGRTDRISPEAPVQVVEVVRQDLRLGGAGNVVNNLVALGCQIEVAGALGEDEDGRGLRSMLEARGIGTGGIVLDVGRTTSRKTRILASNQQMLRIDRESTSPISAEVEKQLAAQVRDAVSGCQVILVSDYLKGVLTQGLLQEIFAIGRAAGIPVVVDPKGNDYHKYRGATLITPNRKEAQTASGILISDDAGLCRAGRKLRESLGLEALVLTRSEEGMSLFLADGQEVHLPTEAREVFDVSGAGDTVLALLGIGLGAGLSVENAAHVANLAAGIVVGKVGTSTVAPEEILEVAGRQHSDSDLKIKGREILSVLLERERERGKRIVFTNGCFDLLHVGHVKYLQKARNLGDLLVLGLNSDASIRRLKGPKRPLIGEEERAHLMAALKCIDYVVTFDEDTPLELIDALRPQILVKGGDYAPEGVVGKELVESYGGRVEIISFVDGKSTTNVIETILERYRDE</sequence>